<feature type="compositionally biased region" description="Polar residues" evidence="1">
    <location>
        <begin position="1"/>
        <end position="21"/>
    </location>
</feature>
<feature type="region of interest" description="Disordered" evidence="1">
    <location>
        <begin position="1"/>
        <end position="207"/>
    </location>
</feature>
<feature type="compositionally biased region" description="Acidic residues" evidence="1">
    <location>
        <begin position="137"/>
        <end position="146"/>
    </location>
</feature>
<protein>
    <submittedName>
        <fullName evidence="2">Uncharacterized protein</fullName>
    </submittedName>
</protein>
<dbReference type="InParanoid" id="K1R360"/>
<reference evidence="2" key="1">
    <citation type="journal article" date="2012" name="Nature">
        <title>The oyster genome reveals stress adaptation and complexity of shell formation.</title>
        <authorList>
            <person name="Zhang G."/>
            <person name="Fang X."/>
            <person name="Guo X."/>
            <person name="Li L."/>
            <person name="Luo R."/>
            <person name="Xu F."/>
            <person name="Yang P."/>
            <person name="Zhang L."/>
            <person name="Wang X."/>
            <person name="Qi H."/>
            <person name="Xiong Z."/>
            <person name="Que H."/>
            <person name="Xie Y."/>
            <person name="Holland P.W."/>
            <person name="Paps J."/>
            <person name="Zhu Y."/>
            <person name="Wu F."/>
            <person name="Chen Y."/>
            <person name="Wang J."/>
            <person name="Peng C."/>
            <person name="Meng J."/>
            <person name="Yang L."/>
            <person name="Liu J."/>
            <person name="Wen B."/>
            <person name="Zhang N."/>
            <person name="Huang Z."/>
            <person name="Zhu Q."/>
            <person name="Feng Y."/>
            <person name="Mount A."/>
            <person name="Hedgecock D."/>
            <person name="Xu Z."/>
            <person name="Liu Y."/>
            <person name="Domazet-Loso T."/>
            <person name="Du Y."/>
            <person name="Sun X."/>
            <person name="Zhang S."/>
            <person name="Liu B."/>
            <person name="Cheng P."/>
            <person name="Jiang X."/>
            <person name="Li J."/>
            <person name="Fan D."/>
            <person name="Wang W."/>
            <person name="Fu W."/>
            <person name="Wang T."/>
            <person name="Wang B."/>
            <person name="Zhang J."/>
            <person name="Peng Z."/>
            <person name="Li Y."/>
            <person name="Li N."/>
            <person name="Wang J."/>
            <person name="Chen M."/>
            <person name="He Y."/>
            <person name="Tan F."/>
            <person name="Song X."/>
            <person name="Zheng Q."/>
            <person name="Huang R."/>
            <person name="Yang H."/>
            <person name="Du X."/>
            <person name="Chen L."/>
            <person name="Yang M."/>
            <person name="Gaffney P.M."/>
            <person name="Wang S."/>
            <person name="Luo L."/>
            <person name="She Z."/>
            <person name="Ming Y."/>
            <person name="Huang W."/>
            <person name="Zhang S."/>
            <person name="Huang B."/>
            <person name="Zhang Y."/>
            <person name="Qu T."/>
            <person name="Ni P."/>
            <person name="Miao G."/>
            <person name="Wang J."/>
            <person name="Wang Q."/>
            <person name="Steinberg C.E."/>
            <person name="Wang H."/>
            <person name="Li N."/>
            <person name="Qian L."/>
            <person name="Zhang G."/>
            <person name="Li Y."/>
            <person name="Yang H."/>
            <person name="Liu X."/>
            <person name="Wang J."/>
            <person name="Yin Y."/>
            <person name="Wang J."/>
        </authorList>
    </citation>
    <scope>NUCLEOTIDE SEQUENCE [LARGE SCALE GENOMIC DNA]</scope>
    <source>
        <strain evidence="2">05x7-T-G4-1.051#20</strain>
    </source>
</reference>
<feature type="compositionally biased region" description="Basic and acidic residues" evidence="1">
    <location>
        <begin position="98"/>
        <end position="118"/>
    </location>
</feature>
<name>K1R360_MAGGI</name>
<gene>
    <name evidence="2" type="ORF">CGI_10025519</name>
</gene>
<feature type="compositionally biased region" description="Basic residues" evidence="1">
    <location>
        <begin position="58"/>
        <end position="74"/>
    </location>
</feature>
<organism evidence="2">
    <name type="scientific">Magallana gigas</name>
    <name type="common">Pacific oyster</name>
    <name type="synonym">Crassostrea gigas</name>
    <dbReference type="NCBI Taxonomy" id="29159"/>
    <lineage>
        <taxon>Eukaryota</taxon>
        <taxon>Metazoa</taxon>
        <taxon>Spiralia</taxon>
        <taxon>Lophotrochozoa</taxon>
        <taxon>Mollusca</taxon>
        <taxon>Bivalvia</taxon>
        <taxon>Autobranchia</taxon>
        <taxon>Pteriomorphia</taxon>
        <taxon>Ostreida</taxon>
        <taxon>Ostreoidea</taxon>
        <taxon>Ostreidae</taxon>
        <taxon>Magallana</taxon>
    </lineage>
</organism>
<feature type="compositionally biased region" description="Polar residues" evidence="1">
    <location>
        <begin position="119"/>
        <end position="129"/>
    </location>
</feature>
<feature type="region of interest" description="Disordered" evidence="1">
    <location>
        <begin position="277"/>
        <end position="296"/>
    </location>
</feature>
<accession>K1R360</accession>
<dbReference type="HOGENOM" id="CLU_940889_0_0_1"/>
<feature type="compositionally biased region" description="Polar residues" evidence="1">
    <location>
        <begin position="188"/>
        <end position="207"/>
    </location>
</feature>
<proteinExistence type="predicted"/>
<dbReference type="EMBL" id="JH817090">
    <property type="protein sequence ID" value="EKC37944.1"/>
    <property type="molecule type" value="Genomic_DNA"/>
</dbReference>
<feature type="compositionally biased region" description="Basic residues" evidence="1">
    <location>
        <begin position="285"/>
        <end position="296"/>
    </location>
</feature>
<dbReference type="AlphaFoldDB" id="K1R360"/>
<evidence type="ECO:0000256" key="1">
    <source>
        <dbReference type="SAM" id="MobiDB-lite"/>
    </source>
</evidence>
<sequence>MAAPTLSHSAMQGSLKNQMRAKQQQQKKKKKMVLCTPYVTHRAIKPLGIAEEREERRKQKILNHQRLRKERKLKKQDQKTDQTNGSEKNLPGQGGRGQRSEETGKGERGLESEVDGRESSQGTKSSSQGEGDKSETEETSPLDEAVEFVSGLIPERTVPWIEKLSSEKGPITDLDTGSGKEEDVSLAESASTTVSNDTEPLNTQKTAPDTDYSRFYVYKNSASNLKSFGADFIPFSNESATKEVKMIPDFGHKRKHEAEVKDLAKFRKYQSTGYMPVFGNEQKVKKSKKRKRNKNK</sequence>
<evidence type="ECO:0000313" key="2">
    <source>
        <dbReference type="EMBL" id="EKC37944.1"/>
    </source>
</evidence>